<sequence length="75" mass="8566">MVEERYASIGLVCFDVLTGRLDNVSSRSRSLLLPSVELSKERNRFREAARPVDLTATNWLEILAAVLLCPVRFDW</sequence>
<reference evidence="1 2" key="1">
    <citation type="submission" date="2019-11" db="EMBL/GenBank/DDBJ databases">
        <title>Whole genome sequence of Oryza granulata.</title>
        <authorList>
            <person name="Li W."/>
        </authorList>
    </citation>
    <scope>NUCLEOTIDE SEQUENCE [LARGE SCALE GENOMIC DNA]</scope>
    <source>
        <strain evidence="2">cv. Menghai</strain>
        <tissue evidence="1">Leaf</tissue>
    </source>
</reference>
<dbReference type="EMBL" id="SPHZ02000005">
    <property type="protein sequence ID" value="KAF0916093.1"/>
    <property type="molecule type" value="Genomic_DNA"/>
</dbReference>
<organism evidence="1 2">
    <name type="scientific">Oryza meyeriana var. granulata</name>
    <dbReference type="NCBI Taxonomy" id="110450"/>
    <lineage>
        <taxon>Eukaryota</taxon>
        <taxon>Viridiplantae</taxon>
        <taxon>Streptophyta</taxon>
        <taxon>Embryophyta</taxon>
        <taxon>Tracheophyta</taxon>
        <taxon>Spermatophyta</taxon>
        <taxon>Magnoliopsida</taxon>
        <taxon>Liliopsida</taxon>
        <taxon>Poales</taxon>
        <taxon>Poaceae</taxon>
        <taxon>BOP clade</taxon>
        <taxon>Oryzoideae</taxon>
        <taxon>Oryzeae</taxon>
        <taxon>Oryzinae</taxon>
        <taxon>Oryza</taxon>
        <taxon>Oryza meyeriana</taxon>
    </lineage>
</organism>
<evidence type="ECO:0000313" key="1">
    <source>
        <dbReference type="EMBL" id="KAF0916093.1"/>
    </source>
</evidence>
<proteinExistence type="predicted"/>
<comment type="caution">
    <text evidence="1">The sequence shown here is derived from an EMBL/GenBank/DDBJ whole genome shotgun (WGS) entry which is preliminary data.</text>
</comment>
<protein>
    <submittedName>
        <fullName evidence="1">Uncharacterized protein</fullName>
    </submittedName>
</protein>
<evidence type="ECO:0000313" key="2">
    <source>
        <dbReference type="Proteomes" id="UP000479710"/>
    </source>
</evidence>
<name>A0A6G1DWP7_9ORYZ</name>
<dbReference type="AlphaFoldDB" id="A0A6G1DWP7"/>
<keyword evidence="2" id="KW-1185">Reference proteome</keyword>
<dbReference type="Proteomes" id="UP000479710">
    <property type="component" value="Unassembled WGS sequence"/>
</dbReference>
<accession>A0A6G1DWP7</accession>
<gene>
    <name evidence="1" type="ORF">E2562_000702</name>
</gene>